<reference evidence="2 3" key="1">
    <citation type="submission" date="2014-04" db="EMBL/GenBank/DDBJ databases">
        <authorList>
            <consortium name="DOE Joint Genome Institute"/>
            <person name="Kuo A."/>
            <person name="Kohler A."/>
            <person name="Nagy L.G."/>
            <person name="Floudas D."/>
            <person name="Copeland A."/>
            <person name="Barry K.W."/>
            <person name="Cichocki N."/>
            <person name="Veneault-Fourrey C."/>
            <person name="LaButti K."/>
            <person name="Lindquist E.A."/>
            <person name="Lipzen A."/>
            <person name="Lundell T."/>
            <person name="Morin E."/>
            <person name="Murat C."/>
            <person name="Sun H."/>
            <person name="Tunlid A."/>
            <person name="Henrissat B."/>
            <person name="Grigoriev I.V."/>
            <person name="Hibbett D.S."/>
            <person name="Martin F."/>
            <person name="Nordberg H.P."/>
            <person name="Cantor M.N."/>
            <person name="Hua S.X."/>
        </authorList>
    </citation>
    <scope>NUCLEOTIDE SEQUENCE [LARGE SCALE GENOMIC DNA]</scope>
    <source>
        <strain evidence="2 3">LaAM-08-1</strain>
    </source>
</reference>
<evidence type="ECO:0000313" key="3">
    <source>
        <dbReference type="Proteomes" id="UP000054477"/>
    </source>
</evidence>
<accession>A0A0C9WZR1</accession>
<gene>
    <name evidence="2" type="ORF">K443DRAFT_518686</name>
</gene>
<dbReference type="EMBL" id="KN839106">
    <property type="protein sequence ID" value="KIJ90811.1"/>
    <property type="molecule type" value="Genomic_DNA"/>
</dbReference>
<reference evidence="3" key="2">
    <citation type="submission" date="2015-01" db="EMBL/GenBank/DDBJ databases">
        <title>Evolutionary Origins and Diversification of the Mycorrhizal Mutualists.</title>
        <authorList>
            <consortium name="DOE Joint Genome Institute"/>
            <consortium name="Mycorrhizal Genomics Consortium"/>
            <person name="Kohler A."/>
            <person name="Kuo A."/>
            <person name="Nagy L.G."/>
            <person name="Floudas D."/>
            <person name="Copeland A."/>
            <person name="Barry K.W."/>
            <person name="Cichocki N."/>
            <person name="Veneault-Fourrey C."/>
            <person name="LaButti K."/>
            <person name="Lindquist E.A."/>
            <person name="Lipzen A."/>
            <person name="Lundell T."/>
            <person name="Morin E."/>
            <person name="Murat C."/>
            <person name="Riley R."/>
            <person name="Ohm R."/>
            <person name="Sun H."/>
            <person name="Tunlid A."/>
            <person name="Henrissat B."/>
            <person name="Grigoriev I.V."/>
            <person name="Hibbett D.S."/>
            <person name="Martin F."/>
        </authorList>
    </citation>
    <scope>NUCLEOTIDE SEQUENCE [LARGE SCALE GENOMIC DNA]</scope>
    <source>
        <strain evidence="3">LaAM-08-1</strain>
    </source>
</reference>
<feature type="region of interest" description="Disordered" evidence="1">
    <location>
        <begin position="1"/>
        <end position="66"/>
    </location>
</feature>
<dbReference type="AlphaFoldDB" id="A0A0C9WZR1"/>
<keyword evidence="3" id="KW-1185">Reference proteome</keyword>
<evidence type="ECO:0000256" key="1">
    <source>
        <dbReference type="SAM" id="MobiDB-lite"/>
    </source>
</evidence>
<feature type="region of interest" description="Disordered" evidence="1">
    <location>
        <begin position="280"/>
        <end position="304"/>
    </location>
</feature>
<dbReference type="Proteomes" id="UP000054477">
    <property type="component" value="Unassembled WGS sequence"/>
</dbReference>
<feature type="compositionally biased region" description="Basic and acidic residues" evidence="1">
    <location>
        <begin position="10"/>
        <end position="31"/>
    </location>
</feature>
<name>A0A0C9WZR1_9AGAR</name>
<feature type="compositionally biased region" description="Polar residues" evidence="1">
    <location>
        <begin position="294"/>
        <end position="303"/>
    </location>
</feature>
<protein>
    <submittedName>
        <fullName evidence="2">Uncharacterized protein</fullName>
    </submittedName>
</protein>
<feature type="compositionally biased region" description="Basic and acidic residues" evidence="1">
    <location>
        <begin position="47"/>
        <end position="63"/>
    </location>
</feature>
<proteinExistence type="predicted"/>
<sequence length="339" mass="37175">MSSQAEVPIDAEHIDKAHREEEATEENRPDTPRATTQELDPLDLEETSERAKEKQKQKQKQREPVLLNRQDGFVPVWEGFLEWKDKSAKGDDIRMFLMACSTTPEECHADTWPHTLTIELTRGVPMRTLQDWLGRNSATLCSFSPAMVPLPQDQDQDGGFGVDAELNPVNYAMFCRLLMEQNLFATVSWVTPFGVESKTILLSSITGMALVGGVFPYGMPELPVAIESSNSNECRSVADSLLAQLLPPDVVQCLQNLTHEKRNMVILALIQLRKDELNQNQGKRGEGEGAVGSSALQGPSTSYDVGGSGSASVMYGGLGNNFGPVQGSPTANLLQSLLR</sequence>
<dbReference type="OrthoDB" id="7690434at2759"/>
<organism evidence="2 3">
    <name type="scientific">Laccaria amethystina LaAM-08-1</name>
    <dbReference type="NCBI Taxonomy" id="1095629"/>
    <lineage>
        <taxon>Eukaryota</taxon>
        <taxon>Fungi</taxon>
        <taxon>Dikarya</taxon>
        <taxon>Basidiomycota</taxon>
        <taxon>Agaricomycotina</taxon>
        <taxon>Agaricomycetes</taxon>
        <taxon>Agaricomycetidae</taxon>
        <taxon>Agaricales</taxon>
        <taxon>Agaricineae</taxon>
        <taxon>Hydnangiaceae</taxon>
        <taxon>Laccaria</taxon>
    </lineage>
</organism>
<dbReference type="HOGENOM" id="CLU_863486_0_0_1"/>
<evidence type="ECO:0000313" key="2">
    <source>
        <dbReference type="EMBL" id="KIJ90811.1"/>
    </source>
</evidence>